<sequence length="86" mass="10012">MHITHLQFMDDTILFMEPKLECLINLRRILWCSKIGSSLKVNFYKSCVSKVSEKETEEVNWDDALRCKKVTLPIVYLGLPLGRNPN</sequence>
<proteinExistence type="predicted"/>
<name>A0AAE0E0G8_9ROSI</name>
<comment type="caution">
    <text evidence="1">The sequence shown here is derived from an EMBL/GenBank/DDBJ whole genome shotgun (WGS) entry which is preliminary data.</text>
</comment>
<organism evidence="1 2">
    <name type="scientific">Dipteronia sinensis</name>
    <dbReference type="NCBI Taxonomy" id="43782"/>
    <lineage>
        <taxon>Eukaryota</taxon>
        <taxon>Viridiplantae</taxon>
        <taxon>Streptophyta</taxon>
        <taxon>Embryophyta</taxon>
        <taxon>Tracheophyta</taxon>
        <taxon>Spermatophyta</taxon>
        <taxon>Magnoliopsida</taxon>
        <taxon>eudicotyledons</taxon>
        <taxon>Gunneridae</taxon>
        <taxon>Pentapetalae</taxon>
        <taxon>rosids</taxon>
        <taxon>malvids</taxon>
        <taxon>Sapindales</taxon>
        <taxon>Sapindaceae</taxon>
        <taxon>Hippocastanoideae</taxon>
        <taxon>Acereae</taxon>
        <taxon>Dipteronia</taxon>
    </lineage>
</organism>
<protein>
    <recommendedName>
        <fullName evidence="3">Reverse transcriptase domain-containing protein</fullName>
    </recommendedName>
</protein>
<accession>A0AAE0E0G8</accession>
<reference evidence="1" key="1">
    <citation type="journal article" date="2023" name="Plant J.">
        <title>Genome sequences and population genomics provide insights into the demographic history, inbreeding, and mutation load of two 'living fossil' tree species of Dipteronia.</title>
        <authorList>
            <person name="Feng Y."/>
            <person name="Comes H.P."/>
            <person name="Chen J."/>
            <person name="Zhu S."/>
            <person name="Lu R."/>
            <person name="Zhang X."/>
            <person name="Li P."/>
            <person name="Qiu J."/>
            <person name="Olsen K.M."/>
            <person name="Qiu Y."/>
        </authorList>
    </citation>
    <scope>NUCLEOTIDE SEQUENCE</scope>
    <source>
        <strain evidence="1">NBL</strain>
    </source>
</reference>
<dbReference type="EMBL" id="JANJYJ010000007">
    <property type="protein sequence ID" value="KAK3199601.1"/>
    <property type="molecule type" value="Genomic_DNA"/>
</dbReference>
<keyword evidence="2" id="KW-1185">Reference proteome</keyword>
<dbReference type="AlphaFoldDB" id="A0AAE0E0G8"/>
<dbReference type="Proteomes" id="UP001281410">
    <property type="component" value="Unassembled WGS sequence"/>
</dbReference>
<evidence type="ECO:0008006" key="3">
    <source>
        <dbReference type="Google" id="ProtNLM"/>
    </source>
</evidence>
<evidence type="ECO:0000313" key="1">
    <source>
        <dbReference type="EMBL" id="KAK3199601.1"/>
    </source>
</evidence>
<gene>
    <name evidence="1" type="ORF">Dsin_023016</name>
</gene>
<evidence type="ECO:0000313" key="2">
    <source>
        <dbReference type="Proteomes" id="UP001281410"/>
    </source>
</evidence>